<evidence type="ECO:0000256" key="3">
    <source>
        <dbReference type="ARBA" id="ARBA00022692"/>
    </source>
</evidence>
<sequence length="224" mass="25325">MTLFFSLCCFSICFTPSMMLFRRLIVSDPLRIILFVLGAFFWLLSLLFTSLLWTVSNNLPIILICCILLQEIARSLYYFLLYKAQGGLTKLVSDGTDISGFRLMFSSRHVLAIVCGLGMGVMASLFLLTNILADYSDNGVVGLPSEIYGNESTKSTKLYDKDAYFPIYYSLSCAFLTLFNVLWTINLWDGLHKFFHNSIDSIILGSIFILTFIFHGTNTLLVNK</sequence>
<keyword evidence="5 7" id="KW-1133">Transmembrane helix</keyword>
<proteinExistence type="inferred from homology"/>
<evidence type="ECO:0000313" key="8">
    <source>
        <dbReference type="Proteomes" id="UP000095281"/>
    </source>
</evidence>
<dbReference type="GO" id="GO:0007219">
    <property type="term" value="P:Notch signaling pathway"/>
    <property type="evidence" value="ECO:0007669"/>
    <property type="project" value="UniProtKB-KW"/>
</dbReference>
<comment type="similarity">
    <text evidence="2">Belongs to the APH-1 family.</text>
</comment>
<keyword evidence="3 7" id="KW-0812">Transmembrane</keyword>
<evidence type="ECO:0000256" key="2">
    <source>
        <dbReference type="ARBA" id="ARBA00005577"/>
    </source>
</evidence>
<dbReference type="OMA" id="IACYLIT"/>
<organism evidence="8 9">
    <name type="scientific">Meloidogyne hapla</name>
    <name type="common">Root-knot nematode worm</name>
    <dbReference type="NCBI Taxonomy" id="6305"/>
    <lineage>
        <taxon>Eukaryota</taxon>
        <taxon>Metazoa</taxon>
        <taxon>Ecdysozoa</taxon>
        <taxon>Nematoda</taxon>
        <taxon>Chromadorea</taxon>
        <taxon>Rhabditida</taxon>
        <taxon>Tylenchina</taxon>
        <taxon>Tylenchomorpha</taxon>
        <taxon>Tylenchoidea</taxon>
        <taxon>Meloidogynidae</taxon>
        <taxon>Meloidogyninae</taxon>
        <taxon>Meloidogyne</taxon>
    </lineage>
</organism>
<keyword evidence="4" id="KW-0914">Notch signaling pathway</keyword>
<dbReference type="AlphaFoldDB" id="A0A1I8BBL8"/>
<feature type="transmembrane region" description="Helical" evidence="7">
    <location>
        <begin position="109"/>
        <end position="128"/>
    </location>
</feature>
<evidence type="ECO:0000256" key="4">
    <source>
        <dbReference type="ARBA" id="ARBA00022976"/>
    </source>
</evidence>
<evidence type="ECO:0000256" key="6">
    <source>
        <dbReference type="ARBA" id="ARBA00023136"/>
    </source>
</evidence>
<dbReference type="WBParaSite" id="MhA1_Contig1916.frz3.gene4">
    <property type="protein sequence ID" value="MhA1_Contig1916.frz3.gene4"/>
    <property type="gene ID" value="MhA1_Contig1916.frz3.gene4"/>
</dbReference>
<keyword evidence="6 7" id="KW-0472">Membrane</keyword>
<keyword evidence="8" id="KW-1185">Reference proteome</keyword>
<feature type="transmembrane region" description="Helical" evidence="7">
    <location>
        <begin position="163"/>
        <end position="182"/>
    </location>
</feature>
<reference evidence="9" key="1">
    <citation type="submission" date="2016-11" db="UniProtKB">
        <authorList>
            <consortium name="WormBaseParasite"/>
        </authorList>
    </citation>
    <scope>IDENTIFICATION</scope>
</reference>
<dbReference type="GO" id="GO:0016020">
    <property type="term" value="C:membrane"/>
    <property type="evidence" value="ECO:0007669"/>
    <property type="project" value="UniProtKB-SubCell"/>
</dbReference>
<evidence type="ECO:0000256" key="5">
    <source>
        <dbReference type="ARBA" id="ARBA00022989"/>
    </source>
</evidence>
<feature type="transmembrane region" description="Helical" evidence="7">
    <location>
        <begin position="202"/>
        <end position="222"/>
    </location>
</feature>
<evidence type="ECO:0000313" key="9">
    <source>
        <dbReference type="WBParaSite" id="MhA1_Contig1916.frz3.gene4"/>
    </source>
</evidence>
<accession>A0A1I8BBL8</accession>
<dbReference type="InterPro" id="IPR009294">
    <property type="entry name" value="Aph-1"/>
</dbReference>
<feature type="transmembrane region" description="Helical" evidence="7">
    <location>
        <begin position="32"/>
        <end position="54"/>
    </location>
</feature>
<evidence type="ECO:0000256" key="1">
    <source>
        <dbReference type="ARBA" id="ARBA00004141"/>
    </source>
</evidence>
<evidence type="ECO:0000256" key="7">
    <source>
        <dbReference type="SAM" id="Phobius"/>
    </source>
</evidence>
<dbReference type="GO" id="GO:0016485">
    <property type="term" value="P:protein processing"/>
    <property type="evidence" value="ECO:0007669"/>
    <property type="project" value="InterPro"/>
</dbReference>
<dbReference type="PANTHER" id="PTHR12889">
    <property type="entry name" value="GAMMA-SECRETASE SUBUNIT APH-1"/>
    <property type="match status" value="1"/>
</dbReference>
<name>A0A1I8BBL8_MELHA</name>
<dbReference type="Pfam" id="PF06105">
    <property type="entry name" value="Aph-1"/>
    <property type="match status" value="1"/>
</dbReference>
<feature type="transmembrane region" description="Helical" evidence="7">
    <location>
        <begin position="61"/>
        <end position="80"/>
    </location>
</feature>
<dbReference type="Proteomes" id="UP000095281">
    <property type="component" value="Unplaced"/>
</dbReference>
<comment type="subcellular location">
    <subcellularLocation>
        <location evidence="1">Membrane</location>
        <topology evidence="1">Multi-pass membrane protein</topology>
    </subcellularLocation>
</comment>
<protein>
    <submittedName>
        <fullName evidence="9">7TM_GPCR_Srx domain-containing protein</fullName>
    </submittedName>
</protein>